<gene>
    <name evidence="1" type="ORF">JKP88DRAFT_327055</name>
</gene>
<organism evidence="1 2">
    <name type="scientific">Tribonema minus</name>
    <dbReference type="NCBI Taxonomy" id="303371"/>
    <lineage>
        <taxon>Eukaryota</taxon>
        <taxon>Sar</taxon>
        <taxon>Stramenopiles</taxon>
        <taxon>Ochrophyta</taxon>
        <taxon>PX clade</taxon>
        <taxon>Xanthophyceae</taxon>
        <taxon>Tribonematales</taxon>
        <taxon>Tribonemataceae</taxon>
        <taxon>Tribonema</taxon>
    </lineage>
</organism>
<dbReference type="EMBL" id="JAFCMP010000479">
    <property type="protein sequence ID" value="KAG5179294.1"/>
    <property type="molecule type" value="Genomic_DNA"/>
</dbReference>
<evidence type="ECO:0000313" key="2">
    <source>
        <dbReference type="Proteomes" id="UP000664859"/>
    </source>
</evidence>
<comment type="caution">
    <text evidence="1">The sequence shown here is derived from an EMBL/GenBank/DDBJ whole genome shotgun (WGS) entry which is preliminary data.</text>
</comment>
<dbReference type="OrthoDB" id="5350537at2759"/>
<evidence type="ECO:0000313" key="1">
    <source>
        <dbReference type="EMBL" id="KAG5179294.1"/>
    </source>
</evidence>
<reference evidence="1" key="1">
    <citation type="submission" date="2021-02" db="EMBL/GenBank/DDBJ databases">
        <title>First Annotated Genome of the Yellow-green Alga Tribonema minus.</title>
        <authorList>
            <person name="Mahan K.M."/>
        </authorList>
    </citation>
    <scope>NUCLEOTIDE SEQUENCE</scope>
    <source>
        <strain evidence="1">UTEX B ZZ1240</strain>
    </source>
</reference>
<dbReference type="Proteomes" id="UP000664859">
    <property type="component" value="Unassembled WGS sequence"/>
</dbReference>
<keyword evidence="2" id="KW-1185">Reference proteome</keyword>
<proteinExistence type="predicted"/>
<name>A0A835YQD7_9STRA</name>
<protein>
    <submittedName>
        <fullName evidence="1">Uncharacterized protein</fullName>
    </submittedName>
</protein>
<accession>A0A835YQD7</accession>
<sequence length="171" mass="18961">MEVVTYRPVEEYVPPQTVDIVLPDVTESVLKGQGRRLKAGHLADANPRGAKFPVNGVVDGPWFRPMVSLVVTNEQVQPPVSKHVVFVIDSTMPLTFLSSATFEAFFEVNPELKSTEANIHGTRTTVYRVPSESQFQGANVLGTQFFRDAHLTIMTDFSLLTVKLEARTRGT</sequence>
<dbReference type="AlphaFoldDB" id="A0A835YQD7"/>